<protein>
    <submittedName>
        <fullName evidence="2">Uncharacterized protein</fullName>
    </submittedName>
</protein>
<proteinExistence type="predicted"/>
<keyword evidence="3" id="KW-1185">Reference proteome</keyword>
<feature type="transmembrane region" description="Helical" evidence="1">
    <location>
        <begin position="65"/>
        <end position="87"/>
    </location>
</feature>
<keyword evidence="1" id="KW-0812">Transmembrane</keyword>
<name>A0ABT0W990_9BACI</name>
<keyword evidence="1" id="KW-1133">Transmembrane helix</keyword>
<organism evidence="2 3">
    <name type="scientific">Neobacillus pocheonensis</name>
    <dbReference type="NCBI Taxonomy" id="363869"/>
    <lineage>
        <taxon>Bacteria</taxon>
        <taxon>Bacillati</taxon>
        <taxon>Bacillota</taxon>
        <taxon>Bacilli</taxon>
        <taxon>Bacillales</taxon>
        <taxon>Bacillaceae</taxon>
        <taxon>Neobacillus</taxon>
    </lineage>
</organism>
<reference evidence="2 3" key="1">
    <citation type="submission" date="2022-06" db="EMBL/GenBank/DDBJ databases">
        <authorList>
            <person name="Jeon C.O."/>
        </authorList>
    </citation>
    <scope>NUCLEOTIDE SEQUENCE [LARGE SCALE GENOMIC DNA]</scope>
    <source>
        <strain evidence="2 3">KCTC 13943</strain>
    </source>
</reference>
<accession>A0ABT0W990</accession>
<evidence type="ECO:0000256" key="1">
    <source>
        <dbReference type="SAM" id="Phobius"/>
    </source>
</evidence>
<dbReference type="EMBL" id="JAMQCR010000001">
    <property type="protein sequence ID" value="MCM2532896.1"/>
    <property type="molecule type" value="Genomic_DNA"/>
</dbReference>
<dbReference type="Proteomes" id="UP001523262">
    <property type="component" value="Unassembled WGS sequence"/>
</dbReference>
<feature type="transmembrane region" description="Helical" evidence="1">
    <location>
        <begin position="26"/>
        <end position="53"/>
    </location>
</feature>
<keyword evidence="1" id="KW-0472">Membrane</keyword>
<comment type="caution">
    <text evidence="2">The sequence shown here is derived from an EMBL/GenBank/DDBJ whole genome shotgun (WGS) entry which is preliminary data.</text>
</comment>
<evidence type="ECO:0000313" key="3">
    <source>
        <dbReference type="Proteomes" id="UP001523262"/>
    </source>
</evidence>
<sequence length="93" mass="10804">MGKANKLADLCWEGLTLKHVSHKEIVIPYVLFFSITFIFELFLSFLFILSFYLCGIYDVKPNIQYYLSAVILILMLIITVPLLITIMKVNKKK</sequence>
<evidence type="ECO:0000313" key="2">
    <source>
        <dbReference type="EMBL" id="MCM2532896.1"/>
    </source>
</evidence>
<gene>
    <name evidence="2" type="ORF">NDK43_11495</name>
</gene>